<keyword evidence="1" id="KW-1133">Transmembrane helix</keyword>
<feature type="transmembrane region" description="Helical" evidence="1">
    <location>
        <begin position="68"/>
        <end position="91"/>
    </location>
</feature>
<dbReference type="AlphaFoldDB" id="A0A3E2NFF7"/>
<keyword evidence="1" id="KW-0472">Membrane</keyword>
<dbReference type="InterPro" id="IPR024399">
    <property type="entry name" value="DUF2628"/>
</dbReference>
<accession>A0A3E2NFF7</accession>
<feature type="transmembrane region" description="Helical" evidence="1">
    <location>
        <begin position="126"/>
        <end position="150"/>
    </location>
</feature>
<evidence type="ECO:0000256" key="1">
    <source>
        <dbReference type="SAM" id="Phobius"/>
    </source>
</evidence>
<dbReference type="OrthoDB" id="6691119at2"/>
<gene>
    <name evidence="2" type="ORF">DS742_06935</name>
</gene>
<dbReference type="Proteomes" id="UP000260680">
    <property type="component" value="Unassembled WGS sequence"/>
</dbReference>
<evidence type="ECO:0000313" key="3">
    <source>
        <dbReference type="Proteomes" id="UP000260680"/>
    </source>
</evidence>
<organism evidence="2 3">
    <name type="scientific">Lacrimispora amygdalina</name>
    <dbReference type="NCBI Taxonomy" id="253257"/>
    <lineage>
        <taxon>Bacteria</taxon>
        <taxon>Bacillati</taxon>
        <taxon>Bacillota</taxon>
        <taxon>Clostridia</taxon>
        <taxon>Lachnospirales</taxon>
        <taxon>Lachnospiraceae</taxon>
        <taxon>Lacrimispora</taxon>
    </lineage>
</organism>
<sequence>MTMTVEQQIVNDRNDELFVGDNYQYYKNQWRGKMEQQNFASWNWPAFFFPIYWLAYRKMYLEAFLFGLLSFFSMIIPGGGLVLHILVGIYANSYYRNKAKKTIEQTSQMTQWEAVQYIKRHGGTNVLSIFVTLLIVVSLAAAVITGIALFPTGEDEVNSQAVQSKTFKTDNFSFTFPNDWKQEKENTTLDLKCLTYDEDLYTGVLEYDKADFADNISPENALSLYIDEVLSKCDNPEFIEVMKDEKVGEKRIKTVLYSCELDSYKYYYIFSLAEFEDFEKFAIIIQSITPSQFEKYKSTYEDIVGSCQHIQLMKDI</sequence>
<keyword evidence="1" id="KW-0812">Transmembrane</keyword>
<dbReference type="Pfam" id="PF10947">
    <property type="entry name" value="DUF2628"/>
    <property type="match status" value="1"/>
</dbReference>
<dbReference type="EMBL" id="QOHO01000019">
    <property type="protein sequence ID" value="RFZ79758.1"/>
    <property type="molecule type" value="Genomic_DNA"/>
</dbReference>
<proteinExistence type="predicted"/>
<dbReference type="RefSeq" id="WP_117416265.1">
    <property type="nucleotide sequence ID" value="NZ_QOHO01000019.1"/>
</dbReference>
<reference evidence="2 3" key="1">
    <citation type="submission" date="2018-07" db="EMBL/GenBank/DDBJ databases">
        <title>New species, Clostridium PI-S10-A1B.</title>
        <authorList>
            <person name="Krishna G."/>
            <person name="Summeta K."/>
            <person name="Shikha S."/>
            <person name="Prabhu P.B."/>
            <person name="Suresh K."/>
        </authorList>
    </citation>
    <scope>NUCLEOTIDE SEQUENCE [LARGE SCALE GENOMIC DNA]</scope>
    <source>
        <strain evidence="2 3">PI-S10-A1B</strain>
    </source>
</reference>
<protein>
    <submittedName>
        <fullName evidence="2">DUF2628 domain-containing protein</fullName>
    </submittedName>
</protein>
<evidence type="ECO:0000313" key="2">
    <source>
        <dbReference type="EMBL" id="RFZ79758.1"/>
    </source>
</evidence>
<name>A0A3E2NFF7_9FIRM</name>
<feature type="transmembrane region" description="Helical" evidence="1">
    <location>
        <begin position="39"/>
        <end position="56"/>
    </location>
</feature>
<comment type="caution">
    <text evidence="2">The sequence shown here is derived from an EMBL/GenBank/DDBJ whole genome shotgun (WGS) entry which is preliminary data.</text>
</comment>